<comment type="caution">
    <text evidence="1">The sequence shown here is derived from an EMBL/GenBank/DDBJ whole genome shotgun (WGS) entry which is preliminary data.</text>
</comment>
<dbReference type="AlphaFoldDB" id="A0A820G1E6"/>
<sequence>FFFYFLLKINQLNNALVAQTNSSVTNNIRKLYDGRNYMGKLINGTMNGFGILLPRSMIPEAVFHQSPVRVLSKLAISGRNPTRECRDTASMKFPEYYGTGRFRAELLDLDIS</sequence>
<proteinExistence type="predicted"/>
<reference evidence="1" key="1">
    <citation type="submission" date="2021-02" db="EMBL/GenBank/DDBJ databases">
        <authorList>
            <person name="Nowell W R."/>
        </authorList>
    </citation>
    <scope>NUCLEOTIDE SEQUENCE</scope>
</reference>
<evidence type="ECO:0000313" key="1">
    <source>
        <dbReference type="EMBL" id="CAF4272610.1"/>
    </source>
</evidence>
<organism evidence="1 2">
    <name type="scientific">Adineta steineri</name>
    <dbReference type="NCBI Taxonomy" id="433720"/>
    <lineage>
        <taxon>Eukaryota</taxon>
        <taxon>Metazoa</taxon>
        <taxon>Spiralia</taxon>
        <taxon>Gnathifera</taxon>
        <taxon>Rotifera</taxon>
        <taxon>Eurotatoria</taxon>
        <taxon>Bdelloidea</taxon>
        <taxon>Adinetida</taxon>
        <taxon>Adinetidae</taxon>
        <taxon>Adineta</taxon>
    </lineage>
</organism>
<dbReference type="EMBL" id="CAJOAZ010013849">
    <property type="protein sequence ID" value="CAF4272610.1"/>
    <property type="molecule type" value="Genomic_DNA"/>
</dbReference>
<protein>
    <submittedName>
        <fullName evidence="1">Uncharacterized protein</fullName>
    </submittedName>
</protein>
<accession>A0A820G1E6</accession>
<dbReference type="Proteomes" id="UP000663844">
    <property type="component" value="Unassembled WGS sequence"/>
</dbReference>
<gene>
    <name evidence="1" type="ORF">OXD698_LOCUS44596</name>
</gene>
<name>A0A820G1E6_9BILA</name>
<feature type="non-terminal residue" evidence="1">
    <location>
        <position position="1"/>
    </location>
</feature>
<evidence type="ECO:0000313" key="2">
    <source>
        <dbReference type="Proteomes" id="UP000663844"/>
    </source>
</evidence>